<name>A0ABU4I2Q0_9ACTN</name>
<reference evidence="2" key="1">
    <citation type="submission" date="2023-07" db="EMBL/GenBank/DDBJ databases">
        <title>Conexibacter stalactiti sp. nov., isolated from stalactites in a lava cave and emended description of the genus Conexibacter.</title>
        <authorList>
            <person name="Lee S.D."/>
        </authorList>
    </citation>
    <scope>NUCLEOTIDE SEQUENCE [LARGE SCALE GENOMIC DNA]</scope>
    <source>
        <strain evidence="2">KCTC 39840</strain>
    </source>
</reference>
<proteinExistence type="predicted"/>
<accession>A0ABU4I2Q0</accession>
<keyword evidence="2" id="KW-1185">Reference proteome</keyword>
<comment type="caution">
    <text evidence="1">The sequence shown here is derived from an EMBL/GenBank/DDBJ whole genome shotgun (WGS) entry which is preliminary data.</text>
</comment>
<dbReference type="Proteomes" id="UP001284601">
    <property type="component" value="Unassembled WGS sequence"/>
</dbReference>
<evidence type="ECO:0000313" key="2">
    <source>
        <dbReference type="Proteomes" id="UP001284601"/>
    </source>
</evidence>
<dbReference type="EMBL" id="JAWSTH010000152">
    <property type="protein sequence ID" value="MDW5598564.1"/>
    <property type="molecule type" value="Genomic_DNA"/>
</dbReference>
<reference evidence="1 2" key="2">
    <citation type="submission" date="2023-10" db="EMBL/GenBank/DDBJ databases">
        <authorList>
            <person name="Han X.F."/>
        </authorList>
    </citation>
    <scope>NUCLEOTIDE SEQUENCE [LARGE SCALE GENOMIC DNA]</scope>
    <source>
        <strain evidence="1 2">KCTC 39840</strain>
    </source>
</reference>
<protein>
    <submittedName>
        <fullName evidence="1">Uncharacterized protein</fullName>
    </submittedName>
</protein>
<organism evidence="1 2">
    <name type="scientific">Conexibacter stalactiti</name>
    <dbReference type="NCBI Taxonomy" id="1940611"/>
    <lineage>
        <taxon>Bacteria</taxon>
        <taxon>Bacillati</taxon>
        <taxon>Actinomycetota</taxon>
        <taxon>Thermoleophilia</taxon>
        <taxon>Solirubrobacterales</taxon>
        <taxon>Conexibacteraceae</taxon>
        <taxon>Conexibacter</taxon>
    </lineage>
</organism>
<evidence type="ECO:0000313" key="1">
    <source>
        <dbReference type="EMBL" id="MDW5598564.1"/>
    </source>
</evidence>
<gene>
    <name evidence="1" type="ORF">R7226_29655</name>
</gene>
<sequence>ARLLVAVGEARRRVASGPARRAFAEGLRLAQQQGDAVLAARAALGLAVLGEGSVNRGLGPAAQKVVDALAAAERALPPDQPDLHAELLARLALERSWDPDPAVALGLLERARALVRPQTPALTRRVVEQAEIRVDAEPARTAERLILAGRLLDDARSAHDRAGEVAAIATRLPLLGELGRFESMREELAVARTLAAQLGDPRFLRWAGEADAMLATMAGDWERAERLRSAALREGGDQPVPSEPFALEQLVHRLTRRPHIAAADVPALAEIAERRPDLVAVRVGAALLYASDDEPAAAAALLATLPDDADGLAGLDRSNGLALFTWTALAAVMWLLGDSARAAPLRTLLEPYAERHAVIFLPGYFGPVAEALGLLELLLGRRAEGEARLEQARAAALAAGAPAVAQRIEAVAAV</sequence>
<feature type="non-terminal residue" evidence="1">
    <location>
        <position position="1"/>
    </location>
</feature>